<dbReference type="PANTHER" id="PTHR23138">
    <property type="entry name" value="RAN BINDING PROTEIN"/>
    <property type="match status" value="1"/>
</dbReference>
<keyword evidence="2" id="KW-0539">Nucleus</keyword>
<evidence type="ECO:0000256" key="1">
    <source>
        <dbReference type="ARBA" id="ARBA00004123"/>
    </source>
</evidence>
<sequence length="541" mass="57863">MATSPPGDPGSPDKGKNATSLKRMREGSIEPTQADVAAFTPIQTKKNRLDSRKPLTPDHPSPTSSDEQDEVEEMDGVDNVSDGPTQAPTPAPAPLNSPPSSDEEIEKPPVKEPGGVGEVRRKVEEMVTNDPTKDITDLSVEPIVEDSVEVVAGDESMGEWETIKDNEVKDAREHVETVPDESREREDVELDSGDDADPVVKGKRKSIVAEEEELEVEKKVMKSESEEAVGDEGRVSPKLVEEKEKVSVPQKPQSAFGAFASISSPFAALKPAGDIPTKVSSTPESSLLPPAPSVMVEPKSKDTDSGSDAASQPKKPQATFASFSSASPFATLRSASPLASSSALPLSTATKPSLPSVLGGGAFGSYSNTSSPFAVNSKKESQEPSTFDDKLKETTVGDEDEGGKVHLAEQYVSTGEEDEENRYQTRAKLFIMQADGGWKERGVGMLKLLVRRSDGKGARLVMRADGVLRLILNCALYTGMSCLEDGKHVRMTVFDEGQRQFVTLRLGTAKAALELSEVIHDYIPLTSASASKSPESVPEAV</sequence>
<keyword evidence="6" id="KW-1185">Reference proteome</keyword>
<feature type="region of interest" description="Disordered" evidence="3">
    <location>
        <begin position="152"/>
        <end position="205"/>
    </location>
</feature>
<dbReference type="SMART" id="SM00160">
    <property type="entry name" value="RanBD"/>
    <property type="match status" value="1"/>
</dbReference>
<feature type="compositionally biased region" description="Acidic residues" evidence="3">
    <location>
        <begin position="66"/>
        <end position="76"/>
    </location>
</feature>
<name>A0A4Q1BN36_TREME</name>
<evidence type="ECO:0000256" key="2">
    <source>
        <dbReference type="ARBA" id="ARBA00023242"/>
    </source>
</evidence>
<evidence type="ECO:0000313" key="5">
    <source>
        <dbReference type="EMBL" id="RXK39160.1"/>
    </source>
</evidence>
<dbReference type="Pfam" id="PF00638">
    <property type="entry name" value="Ran_BP1"/>
    <property type="match status" value="1"/>
</dbReference>
<dbReference type="InParanoid" id="A0A4Q1BN36"/>
<dbReference type="Proteomes" id="UP000289152">
    <property type="component" value="Unassembled WGS sequence"/>
</dbReference>
<dbReference type="PROSITE" id="PS50196">
    <property type="entry name" value="RANBD1"/>
    <property type="match status" value="1"/>
</dbReference>
<feature type="compositionally biased region" description="Pro residues" evidence="3">
    <location>
        <begin position="87"/>
        <end position="97"/>
    </location>
</feature>
<dbReference type="PANTHER" id="PTHR23138:SF142">
    <property type="entry name" value="RAN-BINDING PROTEIN 3B-RELATED"/>
    <property type="match status" value="1"/>
</dbReference>
<dbReference type="InterPro" id="IPR011993">
    <property type="entry name" value="PH-like_dom_sf"/>
</dbReference>
<organism evidence="5 6">
    <name type="scientific">Tremella mesenterica</name>
    <name type="common">Jelly fungus</name>
    <dbReference type="NCBI Taxonomy" id="5217"/>
    <lineage>
        <taxon>Eukaryota</taxon>
        <taxon>Fungi</taxon>
        <taxon>Dikarya</taxon>
        <taxon>Basidiomycota</taxon>
        <taxon>Agaricomycotina</taxon>
        <taxon>Tremellomycetes</taxon>
        <taxon>Tremellales</taxon>
        <taxon>Tremellaceae</taxon>
        <taxon>Tremella</taxon>
    </lineage>
</organism>
<evidence type="ECO:0000256" key="3">
    <source>
        <dbReference type="SAM" id="MobiDB-lite"/>
    </source>
</evidence>
<dbReference type="STRING" id="5217.A0A4Q1BN36"/>
<dbReference type="SUPFAM" id="SSF50729">
    <property type="entry name" value="PH domain-like"/>
    <property type="match status" value="1"/>
</dbReference>
<evidence type="ECO:0000259" key="4">
    <source>
        <dbReference type="PROSITE" id="PS50196"/>
    </source>
</evidence>
<evidence type="ECO:0000313" key="6">
    <source>
        <dbReference type="Proteomes" id="UP000289152"/>
    </source>
</evidence>
<gene>
    <name evidence="5" type="ORF">M231_03517</name>
</gene>
<protein>
    <recommendedName>
        <fullName evidence="4">RanBD1 domain-containing protein</fullName>
    </recommendedName>
</protein>
<feature type="region of interest" description="Disordered" evidence="3">
    <location>
        <begin position="370"/>
        <end position="405"/>
    </location>
</feature>
<accession>A0A4Q1BN36</accession>
<dbReference type="Gene3D" id="2.30.29.30">
    <property type="entry name" value="Pleckstrin-homology domain (PH domain)/Phosphotyrosine-binding domain (PTB)"/>
    <property type="match status" value="1"/>
</dbReference>
<feature type="region of interest" description="Disordered" evidence="3">
    <location>
        <begin position="218"/>
        <end position="250"/>
    </location>
</feature>
<feature type="compositionally biased region" description="Basic and acidic residues" evidence="3">
    <location>
        <begin position="118"/>
        <end position="134"/>
    </location>
</feature>
<dbReference type="GO" id="GO:0005634">
    <property type="term" value="C:nucleus"/>
    <property type="evidence" value="ECO:0007669"/>
    <property type="project" value="UniProtKB-SubCell"/>
</dbReference>
<feature type="compositionally biased region" description="Acidic residues" evidence="3">
    <location>
        <begin position="187"/>
        <end position="197"/>
    </location>
</feature>
<proteinExistence type="predicted"/>
<dbReference type="InterPro" id="IPR045255">
    <property type="entry name" value="RanBP1-like"/>
</dbReference>
<feature type="compositionally biased region" description="Basic and acidic residues" evidence="3">
    <location>
        <begin position="218"/>
        <end position="246"/>
    </location>
</feature>
<dbReference type="InterPro" id="IPR000156">
    <property type="entry name" value="Ran_bind_dom"/>
</dbReference>
<dbReference type="EMBL" id="SDIL01000035">
    <property type="protein sequence ID" value="RXK39160.1"/>
    <property type="molecule type" value="Genomic_DNA"/>
</dbReference>
<reference evidence="5 6" key="1">
    <citation type="submission" date="2016-06" db="EMBL/GenBank/DDBJ databases">
        <title>Evolution of pathogenesis and genome organization in the Tremellales.</title>
        <authorList>
            <person name="Cuomo C."/>
            <person name="Litvintseva A."/>
            <person name="Heitman J."/>
            <person name="Chen Y."/>
            <person name="Sun S."/>
            <person name="Springer D."/>
            <person name="Dromer F."/>
            <person name="Young S."/>
            <person name="Zeng Q."/>
            <person name="Chapman S."/>
            <person name="Gujja S."/>
            <person name="Saif S."/>
            <person name="Birren B."/>
        </authorList>
    </citation>
    <scope>NUCLEOTIDE SEQUENCE [LARGE SCALE GENOMIC DNA]</scope>
    <source>
        <strain evidence="5 6">ATCC 28783</strain>
    </source>
</reference>
<comment type="caution">
    <text evidence="5">The sequence shown here is derived from an EMBL/GenBank/DDBJ whole genome shotgun (WGS) entry which is preliminary data.</text>
</comment>
<dbReference type="AlphaFoldDB" id="A0A4Q1BN36"/>
<feature type="compositionally biased region" description="Basic and acidic residues" evidence="3">
    <location>
        <begin position="377"/>
        <end position="395"/>
    </location>
</feature>
<feature type="region of interest" description="Disordered" evidence="3">
    <location>
        <begin position="270"/>
        <end position="321"/>
    </location>
</feature>
<feature type="compositionally biased region" description="Basic and acidic residues" evidence="3">
    <location>
        <begin position="47"/>
        <end position="56"/>
    </location>
</feature>
<dbReference type="OrthoDB" id="185618at2759"/>
<feature type="compositionally biased region" description="Basic and acidic residues" evidence="3">
    <location>
        <begin position="161"/>
        <end position="186"/>
    </location>
</feature>
<comment type="subcellular location">
    <subcellularLocation>
        <location evidence="1">Nucleus</location>
    </subcellularLocation>
</comment>
<feature type="domain" description="RanBD1" evidence="4">
    <location>
        <begin position="405"/>
        <end position="481"/>
    </location>
</feature>
<dbReference type="VEuPathDB" id="FungiDB:TREMEDRAFT_60026"/>
<feature type="region of interest" description="Disordered" evidence="3">
    <location>
        <begin position="1"/>
        <end position="134"/>
    </location>
</feature>